<dbReference type="AlphaFoldDB" id="A0A126QP42"/>
<dbReference type="KEGG" id="dej:AWY79_12210"/>
<gene>
    <name evidence="5" type="ORF">AWY79_12210</name>
    <name evidence="6" type="ORF">EDC59_106180</name>
</gene>
<dbReference type="InterPro" id="IPR036073">
    <property type="entry name" value="Desulfoferrodoxin_Fe-bd_dom_sf"/>
</dbReference>
<dbReference type="EMBL" id="SOBK01000006">
    <property type="protein sequence ID" value="TDT88365.1"/>
    <property type="molecule type" value="Genomic_DNA"/>
</dbReference>
<evidence type="ECO:0000313" key="7">
    <source>
        <dbReference type="Proteomes" id="UP000055611"/>
    </source>
</evidence>
<keyword evidence="7" id="KW-1185">Reference proteome</keyword>
<evidence type="ECO:0000256" key="3">
    <source>
        <dbReference type="SAM" id="SignalP"/>
    </source>
</evidence>
<dbReference type="Gene3D" id="2.60.40.730">
    <property type="entry name" value="SOR catalytic domain"/>
    <property type="match status" value="1"/>
</dbReference>
<keyword evidence="2" id="KW-0408">Iron</keyword>
<feature type="signal peptide" evidence="3">
    <location>
        <begin position="1"/>
        <end position="28"/>
    </location>
</feature>
<evidence type="ECO:0000313" key="6">
    <source>
        <dbReference type="EMBL" id="TDT88365.1"/>
    </source>
</evidence>
<proteinExistence type="predicted"/>
<feature type="chain" id="PRO_5044548189" evidence="3">
    <location>
        <begin position="29"/>
        <end position="133"/>
    </location>
</feature>
<evidence type="ECO:0000313" key="8">
    <source>
        <dbReference type="Proteomes" id="UP000295506"/>
    </source>
</evidence>
<protein>
    <submittedName>
        <fullName evidence="5">Desulfoferrodoxin</fullName>
    </submittedName>
    <submittedName>
        <fullName evidence="6">Superoxide reductase</fullName>
    </submittedName>
</protein>
<dbReference type="RefSeq" id="WP_066804265.1">
    <property type="nucleotide sequence ID" value="NZ_CP014206.1"/>
</dbReference>
<organism evidence="6 8">
    <name type="scientific">Pseudodesulfovibrio indicus</name>
    <dbReference type="NCBI Taxonomy" id="1716143"/>
    <lineage>
        <taxon>Bacteria</taxon>
        <taxon>Pseudomonadati</taxon>
        <taxon>Thermodesulfobacteriota</taxon>
        <taxon>Desulfovibrionia</taxon>
        <taxon>Desulfovibrionales</taxon>
        <taxon>Desulfovibrionaceae</taxon>
    </lineage>
</organism>
<keyword evidence="3" id="KW-0732">Signal</keyword>
<name>A0A126QP42_9BACT</name>
<keyword evidence="2" id="KW-0479">Metal-binding</keyword>
<dbReference type="EMBL" id="CP014206">
    <property type="protein sequence ID" value="AMK11823.1"/>
    <property type="molecule type" value="Genomic_DNA"/>
</dbReference>
<dbReference type="Pfam" id="PF01880">
    <property type="entry name" value="Desulfoferrodox"/>
    <property type="match status" value="1"/>
</dbReference>
<keyword evidence="1" id="KW-0560">Oxidoreductase</keyword>
<evidence type="ECO:0000259" key="4">
    <source>
        <dbReference type="Pfam" id="PF01880"/>
    </source>
</evidence>
<dbReference type="SUPFAM" id="SSF49367">
    <property type="entry name" value="Superoxide reductase-like"/>
    <property type="match status" value="1"/>
</dbReference>
<dbReference type="GO" id="GO:0005506">
    <property type="term" value="F:iron ion binding"/>
    <property type="evidence" value="ECO:0007669"/>
    <property type="project" value="InterPro"/>
</dbReference>
<dbReference type="InterPro" id="IPR002742">
    <property type="entry name" value="Desulfoferrodoxin_Fe-bd_dom"/>
</dbReference>
<dbReference type="GO" id="GO:0016491">
    <property type="term" value="F:oxidoreductase activity"/>
    <property type="evidence" value="ECO:0007669"/>
    <property type="project" value="UniProtKB-KW"/>
</dbReference>
<accession>A0A126QP42</accession>
<dbReference type="PROSITE" id="PS51318">
    <property type="entry name" value="TAT"/>
    <property type="match status" value="1"/>
</dbReference>
<dbReference type="Proteomes" id="UP000055611">
    <property type="component" value="Chromosome"/>
</dbReference>
<keyword evidence="2" id="KW-0411">Iron-sulfur</keyword>
<dbReference type="Proteomes" id="UP000295506">
    <property type="component" value="Unassembled WGS sequence"/>
</dbReference>
<evidence type="ECO:0000256" key="2">
    <source>
        <dbReference type="ARBA" id="ARBA00023014"/>
    </source>
</evidence>
<reference evidence="6 8" key="2">
    <citation type="submission" date="2019-03" db="EMBL/GenBank/DDBJ databases">
        <title>Genomic Encyclopedia of Type Strains, Phase IV (KMG-IV): sequencing the most valuable type-strain genomes for metagenomic binning, comparative biology and taxonomic classification.</title>
        <authorList>
            <person name="Goeker M."/>
        </authorList>
    </citation>
    <scope>NUCLEOTIDE SEQUENCE [LARGE SCALE GENOMIC DNA]</scope>
    <source>
        <strain evidence="6 8">DSM 101483</strain>
    </source>
</reference>
<dbReference type="InterPro" id="IPR006311">
    <property type="entry name" value="TAT_signal"/>
</dbReference>
<dbReference type="OrthoDB" id="5464974at2"/>
<feature type="domain" description="Desulfoferrodoxin ferrous iron-binding" evidence="4">
    <location>
        <begin position="52"/>
        <end position="129"/>
    </location>
</feature>
<sequence>MNNRRVFLKSALAMAAGLSLVGVRKASAESGPFPSNIVYTADDQGQWKGKAQTHLPQVTVDGGKVTLQTKHPHSEKHFIVRHTVVTADGKVVGATVFAPADTPVSTYEIAEKGEYYATSFCNLHDLWVTKFTV</sequence>
<evidence type="ECO:0000256" key="1">
    <source>
        <dbReference type="ARBA" id="ARBA00023002"/>
    </source>
</evidence>
<evidence type="ECO:0000313" key="5">
    <source>
        <dbReference type="EMBL" id="AMK11823.1"/>
    </source>
</evidence>
<reference evidence="5 7" key="1">
    <citation type="journal article" date="2016" name="Front. Microbiol.">
        <title>Genome Sequence of the Piezophilic, Mesophilic Sulfate-Reducing Bacterium Desulfovibrio indicus J2T.</title>
        <authorList>
            <person name="Cao J."/>
            <person name="Maignien L."/>
            <person name="Shao Z."/>
            <person name="Alain K."/>
            <person name="Jebbar M."/>
        </authorList>
    </citation>
    <scope>NUCLEOTIDE SEQUENCE [LARGE SCALE GENOMIC DNA]</scope>
    <source>
        <strain evidence="5 7">J2</strain>
    </source>
</reference>
<dbReference type="GO" id="GO:0051536">
    <property type="term" value="F:iron-sulfur cluster binding"/>
    <property type="evidence" value="ECO:0007669"/>
    <property type="project" value="UniProtKB-KW"/>
</dbReference>